<evidence type="ECO:0000259" key="6">
    <source>
        <dbReference type="PROSITE" id="PS50977"/>
    </source>
</evidence>
<dbReference type="InParanoid" id="C8XHI7"/>
<dbReference type="InterPro" id="IPR036271">
    <property type="entry name" value="Tet_transcr_reg_TetR-rel_C_sf"/>
</dbReference>
<organism evidence="7 8">
    <name type="scientific">Nakamurella multipartita (strain ATCC 700099 / DSM 44233 / CIP 104796 / JCM 9543 / NBRC 105858 / Y-104)</name>
    <name type="common">Microsphaera multipartita</name>
    <dbReference type="NCBI Taxonomy" id="479431"/>
    <lineage>
        <taxon>Bacteria</taxon>
        <taxon>Bacillati</taxon>
        <taxon>Actinomycetota</taxon>
        <taxon>Actinomycetes</taxon>
        <taxon>Nakamurellales</taxon>
        <taxon>Nakamurellaceae</taxon>
        <taxon>Nakamurella</taxon>
    </lineage>
</organism>
<dbReference type="eggNOG" id="COG1309">
    <property type="taxonomic scope" value="Bacteria"/>
</dbReference>
<keyword evidence="8" id="KW-1185">Reference proteome</keyword>
<reference evidence="8" key="1">
    <citation type="submission" date="2009-09" db="EMBL/GenBank/DDBJ databases">
        <title>The complete genome of Nakamurella multipartita DSM 44233.</title>
        <authorList>
            <consortium name="US DOE Joint Genome Institute (JGI-PGF)"/>
            <person name="Lucas S."/>
            <person name="Copeland A."/>
            <person name="Lapidus A."/>
            <person name="Glavina del Rio T."/>
            <person name="Dalin E."/>
            <person name="Tice H."/>
            <person name="Bruce D."/>
            <person name="Goodwin L."/>
            <person name="Pitluck S."/>
            <person name="Kyrpides N."/>
            <person name="Mavromatis K."/>
            <person name="Ivanova N."/>
            <person name="Ovchinnikova G."/>
            <person name="Sims D."/>
            <person name="Meincke L."/>
            <person name="Brettin T."/>
            <person name="Detter J.C."/>
            <person name="Han C."/>
            <person name="Larimer F."/>
            <person name="Land M."/>
            <person name="Hauser L."/>
            <person name="Markowitz V."/>
            <person name="Cheng J.-F."/>
            <person name="Hugenholtz P."/>
            <person name="Woyke T."/>
            <person name="Wu D."/>
            <person name="Klenk H.-P."/>
            <person name="Eisen J.A."/>
        </authorList>
    </citation>
    <scope>NUCLEOTIDE SEQUENCE [LARGE SCALE GENOMIC DNA]</scope>
    <source>
        <strain evidence="8">ATCC 700099 / DSM 44233 / CIP 104796 / JCM 9543 / NBRC 105858 / Y-104</strain>
    </source>
</reference>
<accession>C8XHI7</accession>
<dbReference type="PANTHER" id="PTHR30055:SF148">
    <property type="entry name" value="TETR-FAMILY TRANSCRIPTIONAL REGULATOR"/>
    <property type="match status" value="1"/>
</dbReference>
<dbReference type="SUPFAM" id="SSF46689">
    <property type="entry name" value="Homeodomain-like"/>
    <property type="match status" value="1"/>
</dbReference>
<evidence type="ECO:0000256" key="3">
    <source>
        <dbReference type="ARBA" id="ARBA00023163"/>
    </source>
</evidence>
<sequence length="245" mass="26863">MTVSAIAQVSPTPDPQVPARPDAAADGQHPADQPEAAPACRRPGRPRERRVDRAIIAATLEIFADEGYHALSMESVAARAGVGKATIYRRWPGKKELVIDALATLNDDLLAARQQLPERTVDRIRAILRHLATRDTDSLAGRILPRMVVYSVSQPDLYAEYYHRVITPRRQWLHGILREGVRRGELRPDLDVEVAALAIVGPTMLPTRGLGTDSQGRDLADRVFAVLWPGLAGPDTPAQADRVSE</sequence>
<dbReference type="PROSITE" id="PS01081">
    <property type="entry name" value="HTH_TETR_1"/>
    <property type="match status" value="1"/>
</dbReference>
<dbReference type="GO" id="GO:0000976">
    <property type="term" value="F:transcription cis-regulatory region binding"/>
    <property type="evidence" value="ECO:0007669"/>
    <property type="project" value="TreeGrafter"/>
</dbReference>
<feature type="compositionally biased region" description="Polar residues" evidence="5">
    <location>
        <begin position="1"/>
        <end position="11"/>
    </location>
</feature>
<dbReference type="Pfam" id="PF16859">
    <property type="entry name" value="TetR_C_11"/>
    <property type="match status" value="1"/>
</dbReference>
<dbReference type="AlphaFoldDB" id="C8XHI7"/>
<dbReference type="SUPFAM" id="SSF48498">
    <property type="entry name" value="Tetracyclin repressor-like, C-terminal domain"/>
    <property type="match status" value="1"/>
</dbReference>
<dbReference type="PANTHER" id="PTHR30055">
    <property type="entry name" value="HTH-TYPE TRANSCRIPTIONAL REGULATOR RUTR"/>
    <property type="match status" value="1"/>
</dbReference>
<feature type="region of interest" description="Disordered" evidence="5">
    <location>
        <begin position="1"/>
        <end position="48"/>
    </location>
</feature>
<dbReference type="HOGENOM" id="CLU_069356_25_6_11"/>
<proteinExistence type="predicted"/>
<name>C8XHI7_NAKMY</name>
<dbReference type="PROSITE" id="PS50977">
    <property type="entry name" value="HTH_TETR_2"/>
    <property type="match status" value="1"/>
</dbReference>
<keyword evidence="3" id="KW-0804">Transcription</keyword>
<dbReference type="Pfam" id="PF00440">
    <property type="entry name" value="TetR_N"/>
    <property type="match status" value="1"/>
</dbReference>
<feature type="domain" description="HTH tetR-type" evidence="6">
    <location>
        <begin position="49"/>
        <end position="109"/>
    </location>
</feature>
<dbReference type="GO" id="GO:0003700">
    <property type="term" value="F:DNA-binding transcription factor activity"/>
    <property type="evidence" value="ECO:0007669"/>
    <property type="project" value="TreeGrafter"/>
</dbReference>
<reference evidence="7 8" key="2">
    <citation type="journal article" date="2010" name="Stand. Genomic Sci.">
        <title>Complete genome sequence of Nakamurella multipartita type strain (Y-104).</title>
        <authorList>
            <person name="Tice H."/>
            <person name="Mayilraj S."/>
            <person name="Sims D."/>
            <person name="Lapidus A."/>
            <person name="Nolan M."/>
            <person name="Lucas S."/>
            <person name="Glavina Del Rio T."/>
            <person name="Copeland A."/>
            <person name="Cheng J.F."/>
            <person name="Meincke L."/>
            <person name="Bruce D."/>
            <person name="Goodwin L."/>
            <person name="Pitluck S."/>
            <person name="Ivanova N."/>
            <person name="Mavromatis K."/>
            <person name="Ovchinnikova G."/>
            <person name="Pati A."/>
            <person name="Chen A."/>
            <person name="Palaniappan K."/>
            <person name="Land M."/>
            <person name="Hauser L."/>
            <person name="Chang Y.J."/>
            <person name="Jeffries C.D."/>
            <person name="Detter J.C."/>
            <person name="Brettin T."/>
            <person name="Rohde M."/>
            <person name="Goker M."/>
            <person name="Bristow J."/>
            <person name="Eisen J.A."/>
            <person name="Markowitz V."/>
            <person name="Hugenholtz P."/>
            <person name="Kyrpides N.C."/>
            <person name="Klenk H.P."/>
            <person name="Chen F."/>
        </authorList>
    </citation>
    <scope>NUCLEOTIDE SEQUENCE [LARGE SCALE GENOMIC DNA]</scope>
    <source>
        <strain evidence="8">ATCC 700099 / DSM 44233 / CIP 104796 / JCM 9543 / NBRC 105858 / Y-104</strain>
    </source>
</reference>
<dbReference type="OrthoDB" id="9796019at2"/>
<evidence type="ECO:0000256" key="4">
    <source>
        <dbReference type="PROSITE-ProRule" id="PRU00335"/>
    </source>
</evidence>
<dbReference type="STRING" id="479431.Namu_3998"/>
<evidence type="ECO:0000256" key="5">
    <source>
        <dbReference type="SAM" id="MobiDB-lite"/>
    </source>
</evidence>
<dbReference type="EMBL" id="CP001737">
    <property type="protein sequence ID" value="ACV80290.1"/>
    <property type="molecule type" value="Genomic_DNA"/>
</dbReference>
<dbReference type="PRINTS" id="PR00455">
    <property type="entry name" value="HTHTETR"/>
</dbReference>
<dbReference type="Gene3D" id="1.10.357.10">
    <property type="entry name" value="Tetracycline Repressor, domain 2"/>
    <property type="match status" value="1"/>
</dbReference>
<protein>
    <submittedName>
        <fullName evidence="7">Transcriptional regulator, TetR family</fullName>
    </submittedName>
</protein>
<dbReference type="KEGG" id="nml:Namu_3998"/>
<evidence type="ECO:0000313" key="8">
    <source>
        <dbReference type="Proteomes" id="UP000002218"/>
    </source>
</evidence>
<dbReference type="InterPro" id="IPR001647">
    <property type="entry name" value="HTH_TetR"/>
</dbReference>
<gene>
    <name evidence="7" type="ordered locus">Namu_3998</name>
</gene>
<dbReference type="Proteomes" id="UP000002218">
    <property type="component" value="Chromosome"/>
</dbReference>
<keyword evidence="1" id="KW-0805">Transcription regulation</keyword>
<keyword evidence="2 4" id="KW-0238">DNA-binding</keyword>
<dbReference type="InterPro" id="IPR050109">
    <property type="entry name" value="HTH-type_TetR-like_transc_reg"/>
</dbReference>
<feature type="DNA-binding region" description="H-T-H motif" evidence="4">
    <location>
        <begin position="72"/>
        <end position="91"/>
    </location>
</feature>
<evidence type="ECO:0000256" key="1">
    <source>
        <dbReference type="ARBA" id="ARBA00023015"/>
    </source>
</evidence>
<evidence type="ECO:0000256" key="2">
    <source>
        <dbReference type="ARBA" id="ARBA00023125"/>
    </source>
</evidence>
<dbReference type="RefSeq" id="WP_015749115.1">
    <property type="nucleotide sequence ID" value="NC_013235.1"/>
</dbReference>
<dbReference type="InterPro" id="IPR011075">
    <property type="entry name" value="TetR_C"/>
</dbReference>
<dbReference type="Gene3D" id="1.10.10.60">
    <property type="entry name" value="Homeodomain-like"/>
    <property type="match status" value="1"/>
</dbReference>
<dbReference type="InterPro" id="IPR009057">
    <property type="entry name" value="Homeodomain-like_sf"/>
</dbReference>
<dbReference type="InterPro" id="IPR023772">
    <property type="entry name" value="DNA-bd_HTH_TetR-type_CS"/>
</dbReference>
<evidence type="ECO:0000313" key="7">
    <source>
        <dbReference type="EMBL" id="ACV80290.1"/>
    </source>
</evidence>